<organism evidence="5 6">
    <name type="scientific">Patulibacter brassicae</name>
    <dbReference type="NCBI Taxonomy" id="1705717"/>
    <lineage>
        <taxon>Bacteria</taxon>
        <taxon>Bacillati</taxon>
        <taxon>Actinomycetota</taxon>
        <taxon>Thermoleophilia</taxon>
        <taxon>Solirubrobacterales</taxon>
        <taxon>Patulibacteraceae</taxon>
        <taxon>Patulibacter</taxon>
    </lineage>
</organism>
<dbReference type="EC" id="5.3.1.9" evidence="4"/>
<name>A0ABU4VKJ0_9ACTN</name>
<comment type="pathway">
    <text evidence="4">Carbohydrate degradation; glycolysis; D-glyceraldehyde 3-phosphate and glycerone phosphate from D-glucose: step 2/4.</text>
</comment>
<evidence type="ECO:0000256" key="3">
    <source>
        <dbReference type="ARBA" id="ARBA00023235"/>
    </source>
</evidence>
<keyword evidence="1 4" id="KW-0312">Gluconeogenesis</keyword>
<keyword evidence="2 4" id="KW-0324">Glycolysis</keyword>
<dbReference type="Pfam" id="PF00342">
    <property type="entry name" value="PGI"/>
    <property type="match status" value="1"/>
</dbReference>
<reference evidence="5 6" key="1">
    <citation type="submission" date="2023-11" db="EMBL/GenBank/DDBJ databases">
        <authorList>
            <person name="Xu M."/>
            <person name="Jiang T."/>
        </authorList>
    </citation>
    <scope>NUCLEOTIDE SEQUENCE [LARGE SCALE GENOMIC DNA]</scope>
    <source>
        <strain evidence="5 6">SD</strain>
    </source>
</reference>
<dbReference type="EMBL" id="JAXAVX010000002">
    <property type="protein sequence ID" value="MDX8151368.1"/>
    <property type="molecule type" value="Genomic_DNA"/>
</dbReference>
<dbReference type="PANTHER" id="PTHR11469:SF1">
    <property type="entry name" value="GLUCOSE-6-PHOSPHATE ISOMERASE"/>
    <property type="match status" value="1"/>
</dbReference>
<accession>A0ABU4VKJ0</accession>
<evidence type="ECO:0000256" key="2">
    <source>
        <dbReference type="ARBA" id="ARBA00023152"/>
    </source>
</evidence>
<keyword evidence="3 4" id="KW-0413">Isomerase</keyword>
<evidence type="ECO:0000256" key="4">
    <source>
        <dbReference type="RuleBase" id="RU000612"/>
    </source>
</evidence>
<dbReference type="RefSeq" id="WP_319953518.1">
    <property type="nucleotide sequence ID" value="NZ_JAXAVX010000002.1"/>
</dbReference>
<dbReference type="PRINTS" id="PR00662">
    <property type="entry name" value="G6PISOMERASE"/>
</dbReference>
<dbReference type="InterPro" id="IPR046348">
    <property type="entry name" value="SIS_dom_sf"/>
</dbReference>
<comment type="caution">
    <text evidence="5">The sequence shown here is derived from an EMBL/GenBank/DDBJ whole genome shotgun (WGS) entry which is preliminary data.</text>
</comment>
<sequence>MTNTPAPSLRWRLSDAEERAVDALLRRAEEERVVERLHARDDTLWGPAGQAEVADRLGWLDAPADARALLPELLELAAAVEAEGFTDVVLAGMGGSSLAPEVIWRHRLQSGRTGGLRLRMIDSTDPDAVATVDAATEPRRTLVLVSTKSGGTVETLSLFRHLWDRNPDGAAFVAVTDPGTQLEGIAAEHGFRATFHGDPEIGGRFSALSPFGTVPAALCGADVAGLVDGATAALEAARQPLDENAAARLGVAIAALAEQGRDKLVLRVEDPGLQWFGPWLEQLVAESTGKSGRGLLPVMSDPVADGFGVRCTDDRQVLALRGPEPDAALEAALAQAREDGVPVLELAVGGEGDLGAAFVACEVATAVAGWGLGVNPFDQPDVQAAKDATSAVLAEVADGAPLPPAPEATPDAVLRLVDGLRAPEYLGLLAYLPPSEGAAELLGRLRKVLARDHLAAITIGFGPRYLHSTGQLHKGGAAQGRFLILQHDPRAHRPIPDAPYDFTTLLLAQAAGDERTLAARGRPVARLDLGSDWTEGLEALITAIEERR</sequence>
<evidence type="ECO:0000313" key="5">
    <source>
        <dbReference type="EMBL" id="MDX8151368.1"/>
    </source>
</evidence>
<comment type="similarity">
    <text evidence="4">Belongs to the GPI family.</text>
</comment>
<dbReference type="Gene3D" id="3.40.50.10490">
    <property type="entry name" value="Glucose-6-phosphate isomerase like protein, domain 1"/>
    <property type="match status" value="3"/>
</dbReference>
<keyword evidence="6" id="KW-1185">Reference proteome</keyword>
<dbReference type="Proteomes" id="UP001277761">
    <property type="component" value="Unassembled WGS sequence"/>
</dbReference>
<proteinExistence type="inferred from homology"/>
<evidence type="ECO:0000313" key="6">
    <source>
        <dbReference type="Proteomes" id="UP001277761"/>
    </source>
</evidence>
<protein>
    <recommendedName>
        <fullName evidence="4">Glucose-6-phosphate isomerase</fullName>
        <ecNumber evidence="4">5.3.1.9</ecNumber>
    </recommendedName>
</protein>
<dbReference type="PROSITE" id="PS51463">
    <property type="entry name" value="P_GLUCOSE_ISOMERASE_3"/>
    <property type="match status" value="1"/>
</dbReference>
<dbReference type="PANTHER" id="PTHR11469">
    <property type="entry name" value="GLUCOSE-6-PHOSPHATE ISOMERASE"/>
    <property type="match status" value="1"/>
</dbReference>
<comment type="catalytic activity">
    <reaction evidence="4">
        <text>alpha-D-glucose 6-phosphate = beta-D-fructose 6-phosphate</text>
        <dbReference type="Rhea" id="RHEA:11816"/>
        <dbReference type="ChEBI" id="CHEBI:57634"/>
        <dbReference type="ChEBI" id="CHEBI:58225"/>
        <dbReference type="EC" id="5.3.1.9"/>
    </reaction>
</comment>
<evidence type="ECO:0000256" key="1">
    <source>
        <dbReference type="ARBA" id="ARBA00022432"/>
    </source>
</evidence>
<dbReference type="SUPFAM" id="SSF53697">
    <property type="entry name" value="SIS domain"/>
    <property type="match status" value="1"/>
</dbReference>
<dbReference type="InterPro" id="IPR001672">
    <property type="entry name" value="G6P_Isomerase"/>
</dbReference>
<gene>
    <name evidence="5" type="ORF">SK069_07185</name>
</gene>